<gene>
    <name evidence="9" type="ordered locus">S70_01150</name>
</gene>
<dbReference type="InterPro" id="IPR027417">
    <property type="entry name" value="P-loop_NTPase"/>
</dbReference>
<dbReference type="RefSeq" id="WP_004920586.1">
    <property type="nucleotide sequence ID" value="NC_017731.1"/>
</dbReference>
<keyword evidence="4" id="KW-0547">Nucleotide-binding</keyword>
<dbReference type="OrthoDB" id="5292475at2"/>
<name>A0A140SSK1_PROSM</name>
<dbReference type="CDD" id="cd03225">
    <property type="entry name" value="ABC_cobalt_CbiO_domain1"/>
    <property type="match status" value="1"/>
</dbReference>
<reference evidence="9 10" key="1">
    <citation type="journal article" date="2012" name="J. Bacteriol.">
        <title>Complete Genome Sequence of Providencia stuartii Clinical Isolate MRSN 2154.</title>
        <authorList>
            <person name="Clifford R.J."/>
            <person name="Hang J."/>
            <person name="Riley M.C."/>
            <person name="Onmus-Leone F."/>
            <person name="Kuschner R.A."/>
            <person name="Lesho E.P."/>
            <person name="Waterman P.E."/>
        </authorList>
    </citation>
    <scope>NUCLEOTIDE SEQUENCE [LARGE SCALE GENOMIC DNA]</scope>
    <source>
        <strain evidence="9 10">MRSN 2154</strain>
    </source>
</reference>
<dbReference type="KEGG" id="psi:S70_01150"/>
<evidence type="ECO:0000256" key="6">
    <source>
        <dbReference type="ARBA" id="ARBA00022967"/>
    </source>
</evidence>
<feature type="domain" description="ABC transporter" evidence="8">
    <location>
        <begin position="2"/>
        <end position="236"/>
    </location>
</feature>
<evidence type="ECO:0000313" key="9">
    <source>
        <dbReference type="EMBL" id="AFH92128.1"/>
    </source>
</evidence>
<keyword evidence="7" id="KW-0472">Membrane</keyword>
<dbReference type="InterPro" id="IPR015856">
    <property type="entry name" value="ABC_transpr_CbiO/EcfA_su"/>
</dbReference>
<dbReference type="EMBL" id="CP003488">
    <property type="protein sequence ID" value="AFH92128.1"/>
    <property type="molecule type" value="Genomic_DNA"/>
</dbReference>
<protein>
    <submittedName>
        <fullName evidence="9">ABC transporter ATP-binding protein</fullName>
    </submittedName>
</protein>
<dbReference type="Proteomes" id="UP000005012">
    <property type="component" value="Chromosome"/>
</dbReference>
<evidence type="ECO:0000259" key="8">
    <source>
        <dbReference type="PROSITE" id="PS50893"/>
    </source>
</evidence>
<dbReference type="Pfam" id="PF00005">
    <property type="entry name" value="ABC_tran"/>
    <property type="match status" value="1"/>
</dbReference>
<dbReference type="InterPro" id="IPR003439">
    <property type="entry name" value="ABC_transporter-like_ATP-bd"/>
</dbReference>
<dbReference type="GO" id="GO:0005524">
    <property type="term" value="F:ATP binding"/>
    <property type="evidence" value="ECO:0007669"/>
    <property type="project" value="UniProtKB-KW"/>
</dbReference>
<dbReference type="InterPro" id="IPR050095">
    <property type="entry name" value="ECF_ABC_transporter_ATP-bd"/>
</dbReference>
<evidence type="ECO:0000313" key="10">
    <source>
        <dbReference type="Proteomes" id="UP000005012"/>
    </source>
</evidence>
<keyword evidence="3" id="KW-1003">Cell membrane</keyword>
<sequence>MLLFEHIDYRWPKSTQETISQLCLRLEAGEWVALVGDNGAGKSTLLRLAAGLLRPTQGEIHFNHQKLAALNAIQRASQIGVLFQEVEKQVFHSRVKDEVAFGLKRQKLSQSEIEKRTLEALECCHLQDVANSHPLDLDAGQRRMVAVASLSAISPKVLLLDEPTRDFDARWLACFERWLALQRTMGTTLLAISHDLDFVARHFKRVIHLSAGKIIADGPPETVLNHPDLQPESVLPTPTLYSLSHALDIALESDPKRWADKFIRISREPI</sequence>
<accession>A0A140SSK1</accession>
<dbReference type="Gene3D" id="3.40.50.300">
    <property type="entry name" value="P-loop containing nucleotide triphosphate hydrolases"/>
    <property type="match status" value="1"/>
</dbReference>
<evidence type="ECO:0000256" key="4">
    <source>
        <dbReference type="ARBA" id="ARBA00022741"/>
    </source>
</evidence>
<keyword evidence="2" id="KW-0813">Transport</keyword>
<evidence type="ECO:0000256" key="3">
    <source>
        <dbReference type="ARBA" id="ARBA00022475"/>
    </source>
</evidence>
<organism evidence="9 10">
    <name type="scientific">Providencia stuartii (strain MRSN 2154)</name>
    <dbReference type="NCBI Taxonomy" id="1157951"/>
    <lineage>
        <taxon>Bacteria</taxon>
        <taxon>Pseudomonadati</taxon>
        <taxon>Pseudomonadota</taxon>
        <taxon>Gammaproteobacteria</taxon>
        <taxon>Enterobacterales</taxon>
        <taxon>Morganellaceae</taxon>
        <taxon>Providencia</taxon>
    </lineage>
</organism>
<evidence type="ECO:0000256" key="5">
    <source>
        <dbReference type="ARBA" id="ARBA00022840"/>
    </source>
</evidence>
<dbReference type="GO" id="GO:0016887">
    <property type="term" value="F:ATP hydrolysis activity"/>
    <property type="evidence" value="ECO:0007669"/>
    <property type="project" value="InterPro"/>
</dbReference>
<evidence type="ECO:0000256" key="2">
    <source>
        <dbReference type="ARBA" id="ARBA00022448"/>
    </source>
</evidence>
<evidence type="ECO:0000256" key="1">
    <source>
        <dbReference type="ARBA" id="ARBA00004202"/>
    </source>
</evidence>
<dbReference type="GeneID" id="93519035"/>
<proteinExistence type="predicted"/>
<dbReference type="SUPFAM" id="SSF52540">
    <property type="entry name" value="P-loop containing nucleoside triphosphate hydrolases"/>
    <property type="match status" value="1"/>
</dbReference>
<dbReference type="PATRIC" id="fig|1157951.4.peg.230"/>
<dbReference type="InterPro" id="IPR003593">
    <property type="entry name" value="AAA+_ATPase"/>
</dbReference>
<dbReference type="SMART" id="SM00382">
    <property type="entry name" value="AAA"/>
    <property type="match status" value="1"/>
</dbReference>
<dbReference type="AlphaFoldDB" id="A0A140SSK1"/>
<reference evidence="10" key="2">
    <citation type="submission" date="2012-04" db="EMBL/GenBank/DDBJ databases">
        <title>Complete genome sequence of Providencia stuartii clinical isolate MRSN 2154.</title>
        <authorList>
            <person name="Clifford R.J."/>
            <person name="Hang J."/>
            <person name="Riley M.C."/>
            <person name="Onmus-Leone F."/>
            <person name="Kuschner R.A."/>
            <person name="Lesho E.P."/>
            <person name="Waterman P.E."/>
        </authorList>
    </citation>
    <scope>NUCLEOTIDE SEQUENCE [LARGE SCALE GENOMIC DNA]</scope>
    <source>
        <strain evidence="10">MRSN 2154</strain>
    </source>
</reference>
<keyword evidence="5 9" id="KW-0067">ATP-binding</keyword>
<evidence type="ECO:0000256" key="7">
    <source>
        <dbReference type="ARBA" id="ARBA00023136"/>
    </source>
</evidence>
<dbReference type="PANTHER" id="PTHR43553:SF27">
    <property type="entry name" value="ENERGY-COUPLING FACTOR TRANSPORTER ATP-BINDING PROTEIN ECFA2"/>
    <property type="match status" value="1"/>
</dbReference>
<keyword evidence="6" id="KW-1278">Translocase</keyword>
<dbReference type="PROSITE" id="PS50893">
    <property type="entry name" value="ABC_TRANSPORTER_2"/>
    <property type="match status" value="1"/>
</dbReference>
<dbReference type="GO" id="GO:0042626">
    <property type="term" value="F:ATPase-coupled transmembrane transporter activity"/>
    <property type="evidence" value="ECO:0007669"/>
    <property type="project" value="TreeGrafter"/>
</dbReference>
<dbReference type="HOGENOM" id="CLU_000604_1_22_6"/>
<comment type="subcellular location">
    <subcellularLocation>
        <location evidence="1">Cell membrane</location>
        <topology evidence="1">Peripheral membrane protein</topology>
    </subcellularLocation>
</comment>
<dbReference type="PANTHER" id="PTHR43553">
    <property type="entry name" value="HEAVY METAL TRANSPORTER"/>
    <property type="match status" value="1"/>
</dbReference>
<dbReference type="GO" id="GO:0043190">
    <property type="term" value="C:ATP-binding cassette (ABC) transporter complex"/>
    <property type="evidence" value="ECO:0007669"/>
    <property type="project" value="TreeGrafter"/>
</dbReference>